<dbReference type="PROSITE" id="PS51767">
    <property type="entry name" value="PEPTIDASE_A1"/>
    <property type="match status" value="1"/>
</dbReference>
<dbReference type="InterPro" id="IPR001461">
    <property type="entry name" value="Aspartic_peptidase_A1"/>
</dbReference>
<dbReference type="InterPro" id="IPR033121">
    <property type="entry name" value="PEPTIDASE_A1"/>
</dbReference>
<proteinExistence type="inferred from homology"/>
<evidence type="ECO:0000256" key="5">
    <source>
        <dbReference type="ARBA" id="ARBA00023180"/>
    </source>
</evidence>
<dbReference type="OMA" id="RNCTVAC"/>
<dbReference type="Proteomes" id="UP000594261">
    <property type="component" value="Chromosome 7"/>
</dbReference>
<dbReference type="InterPro" id="IPR021109">
    <property type="entry name" value="Peptidase_aspartic_dom_sf"/>
</dbReference>
<evidence type="ECO:0000256" key="3">
    <source>
        <dbReference type="ARBA" id="ARBA00022750"/>
    </source>
</evidence>
<dbReference type="InterPro" id="IPR034161">
    <property type="entry name" value="Pepsin-like_plant"/>
</dbReference>
<feature type="domain" description="Peptidase A1" evidence="8">
    <location>
        <begin position="159"/>
        <end position="524"/>
    </location>
</feature>
<dbReference type="Gene3D" id="2.40.70.10">
    <property type="entry name" value="Acid Proteases"/>
    <property type="match status" value="2"/>
</dbReference>
<dbReference type="PRINTS" id="PR00792">
    <property type="entry name" value="PEPSIN"/>
</dbReference>
<dbReference type="PANTHER" id="PTHR47967">
    <property type="entry name" value="OS07G0603500 PROTEIN-RELATED"/>
    <property type="match status" value="1"/>
</dbReference>
<dbReference type="PANTHER" id="PTHR47967:SF36">
    <property type="entry name" value="PEPTIDASE A1 DOMAIN-CONTAINING PROTEIN"/>
    <property type="match status" value="1"/>
</dbReference>
<dbReference type="PROSITE" id="PS00141">
    <property type="entry name" value="ASP_PROTEASE"/>
    <property type="match status" value="1"/>
</dbReference>
<dbReference type="GO" id="GO:0006508">
    <property type="term" value="P:proteolysis"/>
    <property type="evidence" value="ECO:0007669"/>
    <property type="project" value="UniProtKB-KW"/>
</dbReference>
<dbReference type="FunFam" id="2.40.70.10:FF:000034">
    <property type="entry name" value="Aspartyl protease family protein"/>
    <property type="match status" value="1"/>
</dbReference>
<dbReference type="Pfam" id="PF14543">
    <property type="entry name" value="TAXi_N"/>
    <property type="match status" value="1"/>
</dbReference>
<keyword evidence="5" id="KW-0325">Glycoprotein</keyword>
<evidence type="ECO:0000256" key="4">
    <source>
        <dbReference type="ARBA" id="ARBA00022801"/>
    </source>
</evidence>
<dbReference type="Gramene" id="QL07p037308:mrna">
    <property type="protein sequence ID" value="QL07p037308:mrna"/>
    <property type="gene ID" value="QL07p037308"/>
</dbReference>
<evidence type="ECO:0000256" key="7">
    <source>
        <dbReference type="RuleBase" id="RU000454"/>
    </source>
</evidence>
<name>A0A7N2M7T1_QUELO</name>
<evidence type="ECO:0000256" key="1">
    <source>
        <dbReference type="ARBA" id="ARBA00007447"/>
    </source>
</evidence>
<dbReference type="GO" id="GO:0005576">
    <property type="term" value="C:extracellular region"/>
    <property type="evidence" value="ECO:0007669"/>
    <property type="project" value="TreeGrafter"/>
</dbReference>
<dbReference type="SUPFAM" id="SSF50630">
    <property type="entry name" value="Acid proteases"/>
    <property type="match status" value="1"/>
</dbReference>
<dbReference type="Pfam" id="PF14541">
    <property type="entry name" value="TAXi_C"/>
    <property type="match status" value="1"/>
</dbReference>
<feature type="active site" evidence="6">
    <location>
        <position position="395"/>
    </location>
</feature>
<dbReference type="InterPro" id="IPR001969">
    <property type="entry name" value="Aspartic_peptidase_AS"/>
</dbReference>
<evidence type="ECO:0000313" key="9">
    <source>
        <dbReference type="EnsemblPlants" id="QL07p037308:mrna"/>
    </source>
</evidence>
<dbReference type="EnsemblPlants" id="QL07p037308:mrna">
    <property type="protein sequence ID" value="QL07p037308:mrna"/>
    <property type="gene ID" value="QL07p037308"/>
</dbReference>
<evidence type="ECO:0000259" key="8">
    <source>
        <dbReference type="PROSITE" id="PS51767"/>
    </source>
</evidence>
<keyword evidence="2 7" id="KW-0645">Protease</keyword>
<evidence type="ECO:0000256" key="6">
    <source>
        <dbReference type="PIRSR" id="PIRSR601461-1"/>
    </source>
</evidence>
<dbReference type="InterPro" id="IPR032799">
    <property type="entry name" value="TAXi_C"/>
</dbReference>
<dbReference type="FunCoup" id="A0A7N2M7T1">
    <property type="interactions" value="139"/>
</dbReference>
<dbReference type="EMBL" id="LRBV02000007">
    <property type="status" value="NOT_ANNOTATED_CDS"/>
    <property type="molecule type" value="Genomic_DNA"/>
</dbReference>
<dbReference type="GO" id="GO:0004190">
    <property type="term" value="F:aspartic-type endopeptidase activity"/>
    <property type="evidence" value="ECO:0007669"/>
    <property type="project" value="UniProtKB-KW"/>
</dbReference>
<organism evidence="9 10">
    <name type="scientific">Quercus lobata</name>
    <name type="common">Valley oak</name>
    <dbReference type="NCBI Taxonomy" id="97700"/>
    <lineage>
        <taxon>Eukaryota</taxon>
        <taxon>Viridiplantae</taxon>
        <taxon>Streptophyta</taxon>
        <taxon>Embryophyta</taxon>
        <taxon>Tracheophyta</taxon>
        <taxon>Spermatophyta</taxon>
        <taxon>Magnoliopsida</taxon>
        <taxon>eudicotyledons</taxon>
        <taxon>Gunneridae</taxon>
        <taxon>Pentapetalae</taxon>
        <taxon>rosids</taxon>
        <taxon>fabids</taxon>
        <taxon>Fagales</taxon>
        <taxon>Fagaceae</taxon>
        <taxon>Quercus</taxon>
    </lineage>
</organism>
<evidence type="ECO:0000256" key="2">
    <source>
        <dbReference type="ARBA" id="ARBA00022670"/>
    </source>
</evidence>
<protein>
    <recommendedName>
        <fullName evidence="8">Peptidase A1 domain-containing protein</fullName>
    </recommendedName>
</protein>
<reference evidence="9" key="2">
    <citation type="submission" date="2021-01" db="UniProtKB">
        <authorList>
            <consortium name="EnsemblPlants"/>
        </authorList>
    </citation>
    <scope>IDENTIFICATION</scope>
</reference>
<keyword evidence="3 7" id="KW-0064">Aspartyl protease</keyword>
<accession>A0A7N2M7T1</accession>
<evidence type="ECO:0000313" key="10">
    <source>
        <dbReference type="Proteomes" id="UP000594261"/>
    </source>
</evidence>
<comment type="similarity">
    <text evidence="1 7">Belongs to the peptidase A1 family.</text>
</comment>
<keyword evidence="4 7" id="KW-0378">Hydrolase</keyword>
<dbReference type="InterPro" id="IPR032861">
    <property type="entry name" value="TAXi_N"/>
</dbReference>
<dbReference type="CDD" id="cd05476">
    <property type="entry name" value="pepsin_A_like_plant"/>
    <property type="match status" value="1"/>
</dbReference>
<dbReference type="InterPro" id="IPR051708">
    <property type="entry name" value="Plant_Aspart_Prot_A1"/>
</dbReference>
<feature type="active site" evidence="6">
    <location>
        <position position="177"/>
    </location>
</feature>
<dbReference type="InParanoid" id="A0A7N2M7T1"/>
<dbReference type="AlphaFoldDB" id="A0A7N2M7T1"/>
<sequence length="531" mass="57531">MMSSKPSYPSEGTDSRILRGYCGSESSAVRPKLYLGPGPVPRRYLAEDKCLVAEAIPKQPPQRDVHGMGPIGKQGVNLDQGKCVPPPSVNVPANTQTPNPTTFTIPLSPIFTKHQPSDAIKTLNSLASSSLTRAHHLKHPKSKPPLTKTKVFSHSYGGYSISLSFGTPPQTISFLLDTGSSPVWFPCTSQYFCTDCHIDPSKIPLFIPKLSSSSKFIGCQNPNCARISSSNSLSGCQGCNCSQACPYFFEYGIGSTNGLLLSETLGFSEKRFTNFLVGCSIFSTTQPPAGTAGFGRTLESLPSQLGLSKFSYCLISQRFNDTSESSDLVLYRGSSSDAKTPGLSYTPFRKNPSFFPEFYYVDLLKVIVGSKSVNIPYKYLVPENNANGNGGTIVDSGTTFTTMEKPIFGAVATAFEAEMGNFTRASADVEASTGTNLCFNITGLKFEKIKFPELTFEFKGGAKMELPVVNYFVPVDVGNSSLVCLTIMTGSTVDSVGPAIVLGNTQQQNFYVEFDLKNDRFGFRKQTCNKK</sequence>
<keyword evidence="10" id="KW-1185">Reference proteome</keyword>
<reference evidence="9 10" key="1">
    <citation type="journal article" date="2016" name="G3 (Bethesda)">
        <title>First Draft Assembly and Annotation of the Genome of a California Endemic Oak Quercus lobata Nee (Fagaceae).</title>
        <authorList>
            <person name="Sork V.L."/>
            <person name="Fitz-Gibbon S.T."/>
            <person name="Puiu D."/>
            <person name="Crepeau M."/>
            <person name="Gugger P.F."/>
            <person name="Sherman R."/>
            <person name="Stevens K."/>
            <person name="Langley C.H."/>
            <person name="Pellegrini M."/>
            <person name="Salzberg S.L."/>
        </authorList>
    </citation>
    <scope>NUCLEOTIDE SEQUENCE [LARGE SCALE GENOMIC DNA]</scope>
    <source>
        <strain evidence="9 10">cv. SW786</strain>
    </source>
</reference>